<dbReference type="Proteomes" id="UP000595140">
    <property type="component" value="Unassembled WGS sequence"/>
</dbReference>
<proteinExistence type="predicted"/>
<feature type="compositionally biased region" description="Basic and acidic residues" evidence="1">
    <location>
        <begin position="63"/>
        <end position="81"/>
    </location>
</feature>
<protein>
    <submittedName>
        <fullName evidence="2">Uncharacterized protein</fullName>
    </submittedName>
</protein>
<sequence length="81" mass="8904">MDSQGEDQIWRAIKAALDDYATKVHWQGMTKAAVAAAVEGHLWRQKFKDINGGSIGRLQKWQGGDKGDSGGDRGDDHKSIH</sequence>
<feature type="region of interest" description="Disordered" evidence="1">
    <location>
        <begin position="54"/>
        <end position="81"/>
    </location>
</feature>
<gene>
    <name evidence="2" type="ORF">CCAM_LOCUS32540</name>
</gene>
<organism evidence="2 3">
    <name type="scientific">Cuscuta campestris</name>
    <dbReference type="NCBI Taxonomy" id="132261"/>
    <lineage>
        <taxon>Eukaryota</taxon>
        <taxon>Viridiplantae</taxon>
        <taxon>Streptophyta</taxon>
        <taxon>Embryophyta</taxon>
        <taxon>Tracheophyta</taxon>
        <taxon>Spermatophyta</taxon>
        <taxon>Magnoliopsida</taxon>
        <taxon>eudicotyledons</taxon>
        <taxon>Gunneridae</taxon>
        <taxon>Pentapetalae</taxon>
        <taxon>asterids</taxon>
        <taxon>lamiids</taxon>
        <taxon>Solanales</taxon>
        <taxon>Convolvulaceae</taxon>
        <taxon>Cuscuteae</taxon>
        <taxon>Cuscuta</taxon>
        <taxon>Cuscuta subgen. Grammica</taxon>
        <taxon>Cuscuta sect. Cleistogrammica</taxon>
    </lineage>
</organism>
<evidence type="ECO:0000313" key="3">
    <source>
        <dbReference type="Proteomes" id="UP000595140"/>
    </source>
</evidence>
<accession>A0A484MS87</accession>
<evidence type="ECO:0000313" key="2">
    <source>
        <dbReference type="EMBL" id="VFQ90764.1"/>
    </source>
</evidence>
<reference evidence="2 3" key="1">
    <citation type="submission" date="2018-04" db="EMBL/GenBank/DDBJ databases">
        <authorList>
            <person name="Vogel A."/>
        </authorList>
    </citation>
    <scope>NUCLEOTIDE SEQUENCE [LARGE SCALE GENOMIC DNA]</scope>
</reference>
<name>A0A484MS87_9ASTE</name>
<dbReference type="AlphaFoldDB" id="A0A484MS87"/>
<evidence type="ECO:0000256" key="1">
    <source>
        <dbReference type="SAM" id="MobiDB-lite"/>
    </source>
</evidence>
<dbReference type="EMBL" id="OOIL02004181">
    <property type="protein sequence ID" value="VFQ90764.1"/>
    <property type="molecule type" value="Genomic_DNA"/>
</dbReference>
<keyword evidence="3" id="KW-1185">Reference proteome</keyword>